<protein>
    <submittedName>
        <fullName evidence="1">(rape) hypothetical protein</fullName>
    </submittedName>
    <submittedName>
        <fullName evidence="2">BnaA07g04270D protein</fullName>
    </submittedName>
</protein>
<evidence type="ECO:0000313" key="2">
    <source>
        <dbReference type="EMBL" id="CDY33412.1"/>
    </source>
</evidence>
<accession>A0A078H7L7</accession>
<dbReference type="PaxDb" id="3708-A0A078H7L7"/>
<organism evidence="2 3">
    <name type="scientific">Brassica napus</name>
    <name type="common">Rape</name>
    <dbReference type="NCBI Taxonomy" id="3708"/>
    <lineage>
        <taxon>Eukaryota</taxon>
        <taxon>Viridiplantae</taxon>
        <taxon>Streptophyta</taxon>
        <taxon>Embryophyta</taxon>
        <taxon>Tracheophyta</taxon>
        <taxon>Spermatophyta</taxon>
        <taxon>Magnoliopsida</taxon>
        <taxon>eudicotyledons</taxon>
        <taxon>Gunneridae</taxon>
        <taxon>Pentapetalae</taxon>
        <taxon>rosids</taxon>
        <taxon>malvids</taxon>
        <taxon>Brassicales</taxon>
        <taxon>Brassicaceae</taxon>
        <taxon>Brassiceae</taxon>
        <taxon>Brassica</taxon>
    </lineage>
</organism>
<dbReference type="EMBL" id="LK032313">
    <property type="protein sequence ID" value="CDY33412.1"/>
    <property type="molecule type" value="Genomic_DNA"/>
</dbReference>
<dbReference type="Proteomes" id="UP001295469">
    <property type="component" value="Chromosome A07"/>
</dbReference>
<proteinExistence type="predicted"/>
<dbReference type="Proteomes" id="UP000028999">
    <property type="component" value="Unassembled WGS sequence"/>
</dbReference>
<name>A0A078H7L7_BRANA</name>
<reference evidence="2 3" key="1">
    <citation type="journal article" date="2014" name="Science">
        <title>Plant genetics. Early allopolyploid evolution in the post-Neolithic Brassica napus oilseed genome.</title>
        <authorList>
            <person name="Chalhoub B."/>
            <person name="Denoeud F."/>
            <person name="Liu S."/>
            <person name="Parkin I.A."/>
            <person name="Tang H."/>
            <person name="Wang X."/>
            <person name="Chiquet J."/>
            <person name="Belcram H."/>
            <person name="Tong C."/>
            <person name="Samans B."/>
            <person name="Correa M."/>
            <person name="Da Silva C."/>
            <person name="Just J."/>
            <person name="Falentin C."/>
            <person name="Koh C.S."/>
            <person name="Le Clainche I."/>
            <person name="Bernard M."/>
            <person name="Bento P."/>
            <person name="Noel B."/>
            <person name="Labadie K."/>
            <person name="Alberti A."/>
            <person name="Charles M."/>
            <person name="Arnaud D."/>
            <person name="Guo H."/>
            <person name="Daviaud C."/>
            <person name="Alamery S."/>
            <person name="Jabbari K."/>
            <person name="Zhao M."/>
            <person name="Edger P.P."/>
            <person name="Chelaifa H."/>
            <person name="Tack D."/>
            <person name="Lassalle G."/>
            <person name="Mestiri I."/>
            <person name="Schnel N."/>
            <person name="Le Paslier M.C."/>
            <person name="Fan G."/>
            <person name="Renault V."/>
            <person name="Bayer P.E."/>
            <person name="Golicz A.A."/>
            <person name="Manoli S."/>
            <person name="Lee T.H."/>
            <person name="Thi V.H."/>
            <person name="Chalabi S."/>
            <person name="Hu Q."/>
            <person name="Fan C."/>
            <person name="Tollenaere R."/>
            <person name="Lu Y."/>
            <person name="Battail C."/>
            <person name="Shen J."/>
            <person name="Sidebottom C.H."/>
            <person name="Wang X."/>
            <person name="Canaguier A."/>
            <person name="Chauveau A."/>
            <person name="Berard A."/>
            <person name="Deniot G."/>
            <person name="Guan M."/>
            <person name="Liu Z."/>
            <person name="Sun F."/>
            <person name="Lim Y.P."/>
            <person name="Lyons E."/>
            <person name="Town C.D."/>
            <person name="Bancroft I."/>
            <person name="Wang X."/>
            <person name="Meng J."/>
            <person name="Ma J."/>
            <person name="Pires J.C."/>
            <person name="King G.J."/>
            <person name="Brunel D."/>
            <person name="Delourme R."/>
            <person name="Renard M."/>
            <person name="Aury J.M."/>
            <person name="Adams K.L."/>
            <person name="Batley J."/>
            <person name="Snowdon R.J."/>
            <person name="Tost J."/>
            <person name="Edwards D."/>
            <person name="Zhou Y."/>
            <person name="Hua W."/>
            <person name="Sharpe A.G."/>
            <person name="Paterson A.H."/>
            <person name="Guan C."/>
            <person name="Wincker P."/>
        </authorList>
    </citation>
    <scope>NUCLEOTIDE SEQUENCE [LARGE SCALE GENOMIC DNA]</scope>
    <source>
        <strain evidence="3">cv. Darmor-bzh</strain>
    </source>
</reference>
<keyword evidence="3" id="KW-1185">Reference proteome</keyword>
<dbReference type="Gramene" id="CDY33412">
    <property type="protein sequence ID" value="CDY33412"/>
    <property type="gene ID" value="GSBRNA2T00054305001"/>
</dbReference>
<sequence>MRRSCKSNHLYIFAFWSTRNTHSSYTHDISTCLFWFQPFLYNSNTRFFCRSYSNKSWYSSAHVTSLSFSANSSCNASDISKLCCTEL</sequence>
<reference evidence="1" key="3">
    <citation type="submission" date="2021-01" db="EMBL/GenBank/DDBJ databases">
        <authorList>
            <consortium name="Genoscope - CEA"/>
            <person name="William W."/>
        </authorList>
    </citation>
    <scope>NUCLEOTIDE SEQUENCE</scope>
</reference>
<dbReference type="EMBL" id="HG994361">
    <property type="protein sequence ID" value="CAF2158027.1"/>
    <property type="molecule type" value="Genomic_DNA"/>
</dbReference>
<evidence type="ECO:0000313" key="1">
    <source>
        <dbReference type="EMBL" id="CAF2158027.1"/>
    </source>
</evidence>
<reference evidence="2" key="2">
    <citation type="submission" date="2014-06" db="EMBL/GenBank/DDBJ databases">
        <authorList>
            <person name="Genoscope - CEA"/>
        </authorList>
    </citation>
    <scope>NUCLEOTIDE SEQUENCE</scope>
</reference>
<evidence type="ECO:0000313" key="3">
    <source>
        <dbReference type="Proteomes" id="UP000028999"/>
    </source>
</evidence>
<gene>
    <name evidence="2" type="primary">BnaA07g04270D</name>
    <name evidence="1" type="ORF">DARMORV10_A07P06190.1</name>
    <name evidence="2" type="ORF">GSBRNA2T00054305001</name>
</gene>
<dbReference type="AlphaFoldDB" id="A0A078H7L7"/>